<proteinExistence type="predicted"/>
<dbReference type="AlphaFoldDB" id="A0A6T5TV75"/>
<dbReference type="EMBL" id="HBHF01001857">
    <property type="protein sequence ID" value="CAD9653829.1"/>
    <property type="molecule type" value="Transcribed_RNA"/>
</dbReference>
<dbReference type="EMBL" id="HBHF01001848">
    <property type="protein sequence ID" value="CAD9653821.1"/>
    <property type="molecule type" value="Transcribed_RNA"/>
</dbReference>
<dbReference type="EMBL" id="HBHF01001850">
    <property type="protein sequence ID" value="CAD9653823.1"/>
    <property type="molecule type" value="Transcribed_RNA"/>
</dbReference>
<evidence type="ECO:0000313" key="2">
    <source>
        <dbReference type="EMBL" id="CAD9653817.1"/>
    </source>
</evidence>
<dbReference type="EMBL" id="HBHF01001853">
    <property type="protein sequence ID" value="CAD9653826.1"/>
    <property type="molecule type" value="Transcribed_RNA"/>
</dbReference>
<dbReference type="EMBL" id="HBHF01001845">
    <property type="protein sequence ID" value="CAD9653818.1"/>
    <property type="molecule type" value="Transcribed_RNA"/>
</dbReference>
<protein>
    <submittedName>
        <fullName evidence="11">Uncharacterized protein</fullName>
    </submittedName>
</protein>
<gene>
    <name evidence="1" type="ORF">LELO1147_LOCUS275</name>
    <name evidence="2" type="ORF">LELO1147_LOCUS276</name>
    <name evidence="3" type="ORF">LELO1147_LOCUS277</name>
    <name evidence="4" type="ORF">LELO1147_LOCUS278</name>
    <name evidence="5" type="ORF">LELO1147_LOCUS279</name>
    <name evidence="6" type="ORF">LELO1147_LOCUS280</name>
    <name evidence="7" type="ORF">LELO1147_LOCUS281</name>
    <name evidence="8" type="ORF">LELO1147_LOCUS282</name>
    <name evidence="9" type="ORF">LELO1147_LOCUS283</name>
    <name evidence="10" type="ORF">LELO1147_LOCUS284</name>
    <name evidence="11" type="ORF">LELO1147_LOCUS285</name>
    <name evidence="12" type="ORF">LELO1147_LOCUS286</name>
    <name evidence="13" type="ORF">LELO1147_LOCUS287</name>
    <name evidence="14" type="ORF">LELO1147_LOCUS288</name>
</gene>
<dbReference type="EMBL" id="HBHF01001846">
    <property type="protein sequence ID" value="CAD9653819.1"/>
    <property type="molecule type" value="Transcribed_RNA"/>
</dbReference>
<evidence type="ECO:0000313" key="8">
    <source>
        <dbReference type="EMBL" id="CAD9653823.1"/>
    </source>
</evidence>
<evidence type="ECO:0000313" key="14">
    <source>
        <dbReference type="EMBL" id="CAD9653829.1"/>
    </source>
</evidence>
<dbReference type="EMBL" id="HBHF01001852">
    <property type="protein sequence ID" value="CAD9653825.1"/>
    <property type="molecule type" value="Transcribed_RNA"/>
</dbReference>
<evidence type="ECO:0000313" key="12">
    <source>
        <dbReference type="EMBL" id="CAD9653827.1"/>
    </source>
</evidence>
<dbReference type="EMBL" id="HBHF01001856">
    <property type="protein sequence ID" value="CAD9653828.1"/>
    <property type="molecule type" value="Transcribed_RNA"/>
</dbReference>
<reference evidence="11" key="1">
    <citation type="submission" date="2021-01" db="EMBL/GenBank/DDBJ databases">
        <authorList>
            <person name="Corre E."/>
            <person name="Pelletier E."/>
            <person name="Niang G."/>
            <person name="Scheremetjew M."/>
            <person name="Finn R."/>
            <person name="Kale V."/>
            <person name="Holt S."/>
            <person name="Cochrane G."/>
            <person name="Meng A."/>
            <person name="Brown T."/>
            <person name="Cohen L."/>
        </authorList>
    </citation>
    <scope>NUCLEOTIDE SEQUENCE</scope>
    <source>
        <strain evidence="11">SPMC 104</strain>
    </source>
</reference>
<dbReference type="EMBL" id="HBHF01001849">
    <property type="protein sequence ID" value="CAD9653822.1"/>
    <property type="molecule type" value="Transcribed_RNA"/>
</dbReference>
<organism evidence="11">
    <name type="scientific">Lessardia elongata</name>
    <dbReference type="NCBI Taxonomy" id="210733"/>
    <lineage>
        <taxon>Eukaryota</taxon>
        <taxon>Sar</taxon>
        <taxon>Alveolata</taxon>
        <taxon>Dinophyceae</taxon>
        <taxon>Peridiniales</taxon>
        <taxon>Podolampadaceae</taxon>
        <taxon>Lessardia</taxon>
    </lineage>
</organism>
<evidence type="ECO:0000313" key="13">
    <source>
        <dbReference type="EMBL" id="CAD9653828.1"/>
    </source>
</evidence>
<name>A0A6T5TV75_9DINO</name>
<dbReference type="EMBL" id="HBHF01001843">
    <property type="protein sequence ID" value="CAD9653817.1"/>
    <property type="molecule type" value="Transcribed_RNA"/>
</dbReference>
<accession>A0A6T5TV75</accession>
<evidence type="ECO:0000313" key="4">
    <source>
        <dbReference type="EMBL" id="CAD9653819.1"/>
    </source>
</evidence>
<dbReference type="EMBL" id="HBHF01001854">
    <property type="protein sequence ID" value="CAD9653827.1"/>
    <property type="molecule type" value="Transcribed_RNA"/>
</dbReference>
<evidence type="ECO:0000313" key="11">
    <source>
        <dbReference type="EMBL" id="CAD9653826.1"/>
    </source>
</evidence>
<sequence>MPLRPSMMITLESTLSRLLLFALGTPRCLFCGLFLQLQQELHVLAISLTLLHACARTLRYLLGLDLLELPLFVIEHVRHLFGLVRWIGRLESARSHVAPTITLNHNGLSQNGLEPKWLRTARYVTA</sequence>
<dbReference type="EMBL" id="HBHF01001851">
    <property type="protein sequence ID" value="CAD9653824.1"/>
    <property type="molecule type" value="Transcribed_RNA"/>
</dbReference>
<dbReference type="EMBL" id="HBHF01001842">
    <property type="protein sequence ID" value="CAD9653816.1"/>
    <property type="molecule type" value="Transcribed_RNA"/>
</dbReference>
<evidence type="ECO:0000313" key="7">
    <source>
        <dbReference type="EMBL" id="CAD9653822.1"/>
    </source>
</evidence>
<evidence type="ECO:0000313" key="1">
    <source>
        <dbReference type="EMBL" id="CAD9653816.1"/>
    </source>
</evidence>
<dbReference type="EMBL" id="HBHF01001847">
    <property type="protein sequence ID" value="CAD9653820.1"/>
    <property type="molecule type" value="Transcribed_RNA"/>
</dbReference>
<evidence type="ECO:0000313" key="10">
    <source>
        <dbReference type="EMBL" id="CAD9653825.1"/>
    </source>
</evidence>
<evidence type="ECO:0000313" key="3">
    <source>
        <dbReference type="EMBL" id="CAD9653818.1"/>
    </source>
</evidence>
<evidence type="ECO:0000313" key="5">
    <source>
        <dbReference type="EMBL" id="CAD9653820.1"/>
    </source>
</evidence>
<evidence type="ECO:0000313" key="9">
    <source>
        <dbReference type="EMBL" id="CAD9653824.1"/>
    </source>
</evidence>
<evidence type="ECO:0000313" key="6">
    <source>
        <dbReference type="EMBL" id="CAD9653821.1"/>
    </source>
</evidence>